<dbReference type="CDD" id="cd13934">
    <property type="entry name" value="RNase_H_Dikarya_like"/>
    <property type="match status" value="1"/>
</dbReference>
<comment type="caution">
    <text evidence="10">The sequence shown here is derived from an EMBL/GenBank/DDBJ whole genome shotgun (WGS) entry which is preliminary data.</text>
</comment>
<comment type="catalytic activity">
    <reaction evidence="1">
        <text>Endonucleolytic cleavage to 5'-phosphomonoester.</text>
        <dbReference type="EC" id="3.1.26.4"/>
    </reaction>
</comment>
<proteinExistence type="inferred from homology"/>
<dbReference type="InterPro" id="IPR002156">
    <property type="entry name" value="RNaseH_domain"/>
</dbReference>
<dbReference type="GO" id="GO:0043137">
    <property type="term" value="P:DNA replication, removal of RNA primer"/>
    <property type="evidence" value="ECO:0007669"/>
    <property type="project" value="TreeGrafter"/>
</dbReference>
<evidence type="ECO:0000256" key="7">
    <source>
        <dbReference type="ARBA" id="ARBA00022801"/>
    </source>
</evidence>
<accession>A0A9W9Q4R8</accession>
<dbReference type="Gene3D" id="3.30.420.10">
    <property type="entry name" value="Ribonuclease H-like superfamily/Ribonuclease H"/>
    <property type="match status" value="1"/>
</dbReference>
<dbReference type="EMBL" id="JAPZBO010000002">
    <property type="protein sequence ID" value="KAJ5324596.1"/>
    <property type="molecule type" value="Genomic_DNA"/>
</dbReference>
<evidence type="ECO:0000256" key="3">
    <source>
        <dbReference type="ARBA" id="ARBA00012180"/>
    </source>
</evidence>
<reference evidence="10" key="2">
    <citation type="journal article" date="2023" name="IMA Fungus">
        <title>Comparative genomic study of the Penicillium genus elucidates a diverse pangenome and 15 lateral gene transfer events.</title>
        <authorList>
            <person name="Petersen C."/>
            <person name="Sorensen T."/>
            <person name="Nielsen M.R."/>
            <person name="Sondergaard T.E."/>
            <person name="Sorensen J.L."/>
            <person name="Fitzpatrick D.A."/>
            <person name="Frisvad J.C."/>
            <person name="Nielsen K.L."/>
        </authorList>
    </citation>
    <scope>NUCLEOTIDE SEQUENCE</scope>
    <source>
        <strain evidence="10">IBT 21472</strain>
    </source>
</reference>
<dbReference type="InterPro" id="IPR036397">
    <property type="entry name" value="RNaseH_sf"/>
</dbReference>
<dbReference type="OrthoDB" id="407198at2759"/>
<dbReference type="Pfam" id="PF00075">
    <property type="entry name" value="RNase_H"/>
    <property type="match status" value="1"/>
</dbReference>
<evidence type="ECO:0000256" key="4">
    <source>
        <dbReference type="ARBA" id="ARBA00022722"/>
    </source>
</evidence>
<keyword evidence="5" id="KW-0479">Metal-binding</keyword>
<evidence type="ECO:0000256" key="6">
    <source>
        <dbReference type="ARBA" id="ARBA00022759"/>
    </source>
</evidence>
<evidence type="ECO:0000313" key="10">
    <source>
        <dbReference type="EMBL" id="KAJ5324596.1"/>
    </source>
</evidence>
<dbReference type="PANTHER" id="PTHR10642:SF26">
    <property type="entry name" value="RIBONUCLEASE H1"/>
    <property type="match status" value="1"/>
</dbReference>
<protein>
    <recommendedName>
        <fullName evidence="3">ribonuclease H</fullName>
        <ecNumber evidence="3">3.1.26.4</ecNumber>
    </recommendedName>
</protein>
<dbReference type="AlphaFoldDB" id="A0A9W9Q4R8"/>
<dbReference type="InterPro" id="IPR012337">
    <property type="entry name" value="RNaseH-like_sf"/>
</dbReference>
<keyword evidence="6" id="KW-0255">Endonuclease</keyword>
<evidence type="ECO:0000256" key="2">
    <source>
        <dbReference type="ARBA" id="ARBA00005300"/>
    </source>
</evidence>
<dbReference type="SUPFAM" id="SSF53098">
    <property type="entry name" value="Ribonuclease H-like"/>
    <property type="match status" value="1"/>
</dbReference>
<dbReference type="InterPro" id="IPR050092">
    <property type="entry name" value="RNase_H"/>
</dbReference>
<feature type="domain" description="RNase H type-1" evidence="9">
    <location>
        <begin position="69"/>
        <end position="239"/>
    </location>
</feature>
<keyword evidence="4" id="KW-0540">Nuclease</keyword>
<feature type="compositionally biased region" description="Polar residues" evidence="8">
    <location>
        <begin position="38"/>
        <end position="55"/>
    </location>
</feature>
<dbReference type="PROSITE" id="PS50879">
    <property type="entry name" value="RNASE_H_1"/>
    <property type="match status" value="1"/>
</dbReference>
<evidence type="ECO:0000256" key="5">
    <source>
        <dbReference type="ARBA" id="ARBA00022723"/>
    </source>
</evidence>
<dbReference type="Proteomes" id="UP001147746">
    <property type="component" value="Unassembled WGS sequence"/>
</dbReference>
<dbReference type="GO" id="GO:0004523">
    <property type="term" value="F:RNA-DNA hybrid ribonuclease activity"/>
    <property type="evidence" value="ECO:0007669"/>
    <property type="project" value="UniProtKB-EC"/>
</dbReference>
<keyword evidence="11" id="KW-1185">Reference proteome</keyword>
<name>A0A9W9Q4R8_9EURO</name>
<sequence>MYPRTIIHSGQFSRIVDPEFPKSLRIGTGRLIPRRFNPPSTWDSPQTLFPPTRGRNNTLPVNRFINSTDRRQFLIYTGGAISGTTQQHPEGSCAFVFQSPDCGPDGYASFALEREGPTGQAHPGTKVRAELRAVIAALRYKYWIEEGFNSLVIATASEYVVKGITEWVSVWLTTSWRTSTCADVKNRDLWECLLGEIEAWDDEGMEVRFWAIPREWSTCADSHAKEARLKRPHEQFHDV</sequence>
<evidence type="ECO:0000256" key="8">
    <source>
        <dbReference type="SAM" id="MobiDB-lite"/>
    </source>
</evidence>
<dbReference type="GO" id="GO:0046872">
    <property type="term" value="F:metal ion binding"/>
    <property type="evidence" value="ECO:0007669"/>
    <property type="project" value="UniProtKB-KW"/>
</dbReference>
<evidence type="ECO:0000313" key="11">
    <source>
        <dbReference type="Proteomes" id="UP001147746"/>
    </source>
</evidence>
<dbReference type="GO" id="GO:0003676">
    <property type="term" value="F:nucleic acid binding"/>
    <property type="evidence" value="ECO:0007669"/>
    <property type="project" value="InterPro"/>
</dbReference>
<evidence type="ECO:0000259" key="9">
    <source>
        <dbReference type="PROSITE" id="PS50879"/>
    </source>
</evidence>
<feature type="region of interest" description="Disordered" evidence="8">
    <location>
        <begin position="35"/>
        <end position="55"/>
    </location>
</feature>
<gene>
    <name evidence="10" type="ORF">N7476_003196</name>
</gene>
<organism evidence="10 11">
    <name type="scientific">Penicillium atrosanguineum</name>
    <dbReference type="NCBI Taxonomy" id="1132637"/>
    <lineage>
        <taxon>Eukaryota</taxon>
        <taxon>Fungi</taxon>
        <taxon>Dikarya</taxon>
        <taxon>Ascomycota</taxon>
        <taxon>Pezizomycotina</taxon>
        <taxon>Eurotiomycetes</taxon>
        <taxon>Eurotiomycetidae</taxon>
        <taxon>Eurotiales</taxon>
        <taxon>Aspergillaceae</taxon>
        <taxon>Penicillium</taxon>
    </lineage>
</organism>
<dbReference type="PANTHER" id="PTHR10642">
    <property type="entry name" value="RIBONUCLEASE H1"/>
    <property type="match status" value="1"/>
</dbReference>
<keyword evidence="7" id="KW-0378">Hydrolase</keyword>
<dbReference type="EC" id="3.1.26.4" evidence="3"/>
<comment type="similarity">
    <text evidence="2">Belongs to the RNase H family.</text>
</comment>
<evidence type="ECO:0000256" key="1">
    <source>
        <dbReference type="ARBA" id="ARBA00000077"/>
    </source>
</evidence>
<reference evidence="10" key="1">
    <citation type="submission" date="2022-12" db="EMBL/GenBank/DDBJ databases">
        <authorList>
            <person name="Petersen C."/>
        </authorList>
    </citation>
    <scope>NUCLEOTIDE SEQUENCE</scope>
    <source>
        <strain evidence="10">IBT 21472</strain>
    </source>
</reference>